<evidence type="ECO:0000313" key="4">
    <source>
        <dbReference type="Proteomes" id="UP001162164"/>
    </source>
</evidence>
<dbReference type="SMART" id="SM00175">
    <property type="entry name" value="RAB"/>
    <property type="match status" value="1"/>
</dbReference>
<dbReference type="PRINTS" id="PR00449">
    <property type="entry name" value="RASTRNSFRMNG"/>
</dbReference>
<dbReference type="PROSITE" id="PS51419">
    <property type="entry name" value="RAB"/>
    <property type="match status" value="1"/>
</dbReference>
<dbReference type="PROSITE" id="PS51421">
    <property type="entry name" value="RAS"/>
    <property type="match status" value="1"/>
</dbReference>
<evidence type="ECO:0000256" key="2">
    <source>
        <dbReference type="ARBA" id="ARBA00023134"/>
    </source>
</evidence>
<dbReference type="EMBL" id="JAPWTJ010002646">
    <property type="protein sequence ID" value="KAJ8965285.1"/>
    <property type="molecule type" value="Genomic_DNA"/>
</dbReference>
<dbReference type="Gene3D" id="3.40.50.300">
    <property type="entry name" value="P-loop containing nucleotide triphosphate hydrolases"/>
    <property type="match status" value="1"/>
</dbReference>
<keyword evidence="1" id="KW-0547">Nucleotide-binding</keyword>
<protein>
    <submittedName>
        <fullName evidence="3">Uncharacterized protein</fullName>
    </submittedName>
</protein>
<gene>
    <name evidence="3" type="ORF">NQ317_015383</name>
</gene>
<dbReference type="Pfam" id="PF00071">
    <property type="entry name" value="Ras"/>
    <property type="match status" value="1"/>
</dbReference>
<feature type="non-terminal residue" evidence="3">
    <location>
        <position position="1"/>
    </location>
</feature>
<evidence type="ECO:0000313" key="3">
    <source>
        <dbReference type="EMBL" id="KAJ8965285.1"/>
    </source>
</evidence>
<accession>A0ABQ9ITI7</accession>
<reference evidence="3" key="1">
    <citation type="journal article" date="2023" name="Insect Mol. Biol.">
        <title>Genome sequencing provides insights into the evolution of gene families encoding plant cell wall-degrading enzymes in longhorned beetles.</title>
        <authorList>
            <person name="Shin N.R."/>
            <person name="Okamura Y."/>
            <person name="Kirsch R."/>
            <person name="Pauchet Y."/>
        </authorList>
    </citation>
    <scope>NUCLEOTIDE SEQUENCE</scope>
    <source>
        <strain evidence="3">MMC_N1</strain>
    </source>
</reference>
<dbReference type="InterPro" id="IPR027417">
    <property type="entry name" value="P-loop_NTPase"/>
</dbReference>
<comment type="caution">
    <text evidence="3">The sequence shown here is derived from an EMBL/GenBank/DDBJ whole genome shotgun (WGS) entry which is preliminary data.</text>
</comment>
<evidence type="ECO:0000256" key="1">
    <source>
        <dbReference type="ARBA" id="ARBA00022741"/>
    </source>
</evidence>
<dbReference type="InterPro" id="IPR003578">
    <property type="entry name" value="Small_GTPase_Rho"/>
</dbReference>
<dbReference type="SMART" id="SM00174">
    <property type="entry name" value="RHO"/>
    <property type="match status" value="1"/>
</dbReference>
<keyword evidence="4" id="KW-1185">Reference proteome</keyword>
<dbReference type="InterPro" id="IPR001806">
    <property type="entry name" value="Small_GTPase"/>
</dbReference>
<proteinExistence type="predicted"/>
<keyword evidence="2" id="KW-0342">GTP-binding</keyword>
<dbReference type="SUPFAM" id="SSF52540">
    <property type="entry name" value="P-loop containing nucleoside triphosphate hydrolases"/>
    <property type="match status" value="1"/>
</dbReference>
<sequence>CIYFQVDAFILTYAVNERASYENVYLKWAPELRRFSPKAKIILAGTKTDLRTNSPKHVRTEEGEKLAKNIGAHGFIENSSKIQKNIDSTFEMAILAAITDKNFIKKKRKVECWIL</sequence>
<dbReference type="PANTHER" id="PTHR24072">
    <property type="entry name" value="RHO FAMILY GTPASE"/>
    <property type="match status" value="1"/>
</dbReference>
<organism evidence="3 4">
    <name type="scientific">Molorchus minor</name>
    <dbReference type="NCBI Taxonomy" id="1323400"/>
    <lineage>
        <taxon>Eukaryota</taxon>
        <taxon>Metazoa</taxon>
        <taxon>Ecdysozoa</taxon>
        <taxon>Arthropoda</taxon>
        <taxon>Hexapoda</taxon>
        <taxon>Insecta</taxon>
        <taxon>Pterygota</taxon>
        <taxon>Neoptera</taxon>
        <taxon>Endopterygota</taxon>
        <taxon>Coleoptera</taxon>
        <taxon>Polyphaga</taxon>
        <taxon>Cucujiformia</taxon>
        <taxon>Chrysomeloidea</taxon>
        <taxon>Cerambycidae</taxon>
        <taxon>Lamiinae</taxon>
        <taxon>Monochamini</taxon>
        <taxon>Molorchus</taxon>
    </lineage>
</organism>
<dbReference type="Proteomes" id="UP001162164">
    <property type="component" value="Unassembled WGS sequence"/>
</dbReference>
<name>A0ABQ9ITI7_9CUCU</name>